<dbReference type="GO" id="GO:0003676">
    <property type="term" value="F:nucleic acid binding"/>
    <property type="evidence" value="ECO:0007669"/>
    <property type="project" value="InterPro"/>
</dbReference>
<dbReference type="EnsemblMetazoa" id="XM_021350329.2">
    <property type="protein sequence ID" value="XP_021206004.1"/>
    <property type="gene ID" value="LOC105842165"/>
</dbReference>
<feature type="transmembrane region" description="Helical" evidence="13">
    <location>
        <begin position="523"/>
        <end position="541"/>
    </location>
</feature>
<keyword evidence="8 12" id="KW-0406">Ion transport</keyword>
<evidence type="ECO:0000256" key="1">
    <source>
        <dbReference type="ARBA" id="ARBA00004141"/>
    </source>
</evidence>
<dbReference type="InterPro" id="IPR001888">
    <property type="entry name" value="Transposase_1"/>
</dbReference>
<dbReference type="AlphaFoldDB" id="A0A8R2DLU3"/>
<keyword evidence="4 12" id="KW-0894">Sodium channel</keyword>
<sequence>MRKVFARSVLRMLTDSQKQNRLDISKILLDKFQEDSQNCLSRFVTMDETWVHHFDLETKQQSPQWKRPSSPTPKKFRVVASAGKVTASIFWDSEGILLINYLERGTTITGQYYAALFSKLRNAIKEKRRRKLGRDVLFHHDNASTHRSAVAMAVIQTLPGDVTLDFILNTIKFAPTLHSSYGADPEQRKKLYKLQSVLDLNQIAIEEMYRRISPAYRCDNIIQRCLWKNTIYRCDQLFQPVFTVLNLCCTFNYFAVEEKTKTFKRPNVLVNTPLPRRVASCGYQTALTVLIKTDPLDYYSASVASQGVLVFIDDSYNLPDLDSPVRMVNPSSEVFIALSPERTYSTPGVKGFPPEQRQCYFKDEVKIANFRQYSFHNCIVYRKLKSIKDACNCAPFFLSKDYYRTCNFYDLDCLETVLWPKSIKNHNTTLVDDLHCLPECEHFDYPLEVALGKLASNMHLNRLPFFNEVDLVNQSVLNVFFNDLVSTRYRRDVYLNWQNILAAFGGLLSLMLGFTLISGFDLVIFLVLHVFYGLIQIIFVYKNKYVQKINVQERNSHKEAWIMPRPTDAIDRKTRNDPLYSNIHYY</sequence>
<keyword evidence="6 13" id="KW-1133">Transmembrane helix</keyword>
<keyword evidence="5 12" id="KW-0812">Transmembrane</keyword>
<keyword evidence="9 13" id="KW-0472">Membrane</keyword>
<evidence type="ECO:0000256" key="12">
    <source>
        <dbReference type="RuleBase" id="RU000679"/>
    </source>
</evidence>
<dbReference type="PANTHER" id="PTHR46060:SF1">
    <property type="entry name" value="MARINER MOS1 TRANSPOSASE-LIKE PROTEIN"/>
    <property type="match status" value="1"/>
</dbReference>
<evidence type="ECO:0000256" key="11">
    <source>
        <dbReference type="ARBA" id="ARBA00023303"/>
    </source>
</evidence>
<dbReference type="GO" id="GO:0005272">
    <property type="term" value="F:sodium channel activity"/>
    <property type="evidence" value="ECO:0007669"/>
    <property type="project" value="UniProtKB-KW"/>
</dbReference>
<evidence type="ECO:0000256" key="4">
    <source>
        <dbReference type="ARBA" id="ARBA00022461"/>
    </source>
</evidence>
<protein>
    <recommendedName>
        <fullName evidence="16">Sodium channel protein Nach</fullName>
    </recommendedName>
</protein>
<keyword evidence="7" id="KW-0915">Sodium</keyword>
<organism evidence="14 15">
    <name type="scientific">Bombyx mori</name>
    <name type="common">Silk moth</name>
    <dbReference type="NCBI Taxonomy" id="7091"/>
    <lineage>
        <taxon>Eukaryota</taxon>
        <taxon>Metazoa</taxon>
        <taxon>Ecdysozoa</taxon>
        <taxon>Arthropoda</taxon>
        <taxon>Hexapoda</taxon>
        <taxon>Insecta</taxon>
        <taxon>Pterygota</taxon>
        <taxon>Neoptera</taxon>
        <taxon>Endopterygota</taxon>
        <taxon>Lepidoptera</taxon>
        <taxon>Glossata</taxon>
        <taxon>Ditrysia</taxon>
        <taxon>Bombycoidea</taxon>
        <taxon>Bombycidae</taxon>
        <taxon>Bombycinae</taxon>
        <taxon>Bombyx</taxon>
    </lineage>
</organism>
<feature type="transmembrane region" description="Helical" evidence="13">
    <location>
        <begin position="497"/>
        <end position="517"/>
    </location>
</feature>
<comment type="subcellular location">
    <subcellularLocation>
        <location evidence="1">Membrane</location>
        <topology evidence="1">Multi-pass membrane protein</topology>
    </subcellularLocation>
</comment>
<reference evidence="15" key="1">
    <citation type="journal article" date="2008" name="Insect Biochem. Mol. Biol.">
        <title>The genome of a lepidopteran model insect, the silkworm Bombyx mori.</title>
        <authorList>
            <consortium name="International Silkworm Genome Consortium"/>
        </authorList>
    </citation>
    <scope>NUCLEOTIDE SEQUENCE [LARGE SCALE GENOMIC DNA]</scope>
    <source>
        <strain evidence="15">p50T</strain>
    </source>
</reference>
<dbReference type="KEGG" id="bmor:105842165"/>
<evidence type="ECO:0000256" key="9">
    <source>
        <dbReference type="ARBA" id="ARBA00023136"/>
    </source>
</evidence>
<dbReference type="Gene3D" id="2.60.470.10">
    <property type="entry name" value="Acid-sensing ion channels like domains"/>
    <property type="match status" value="1"/>
</dbReference>
<dbReference type="InterPro" id="IPR052709">
    <property type="entry name" value="Transposase-MT_Hybrid"/>
</dbReference>
<evidence type="ECO:0000256" key="5">
    <source>
        <dbReference type="ARBA" id="ARBA00022692"/>
    </source>
</evidence>
<keyword evidence="3 12" id="KW-0813">Transport</keyword>
<evidence type="ECO:0000256" key="6">
    <source>
        <dbReference type="ARBA" id="ARBA00022989"/>
    </source>
</evidence>
<dbReference type="Gene3D" id="3.30.420.10">
    <property type="entry name" value="Ribonuclease H-like superfamily/Ribonuclease H"/>
    <property type="match status" value="1"/>
</dbReference>
<keyword evidence="11 12" id="KW-0407">Ion channel</keyword>
<comment type="similarity">
    <text evidence="2 12">Belongs to the amiloride-sensitive sodium channel (TC 1.A.6) family.</text>
</comment>
<accession>A0A8R2DLU3</accession>
<dbReference type="Pfam" id="PF00858">
    <property type="entry name" value="ASC"/>
    <property type="match status" value="1"/>
</dbReference>
<dbReference type="GO" id="GO:0016020">
    <property type="term" value="C:membrane"/>
    <property type="evidence" value="ECO:0007669"/>
    <property type="project" value="UniProtKB-SubCell"/>
</dbReference>
<evidence type="ECO:0000256" key="13">
    <source>
        <dbReference type="SAM" id="Phobius"/>
    </source>
</evidence>
<dbReference type="Proteomes" id="UP000005204">
    <property type="component" value="Unassembled WGS sequence"/>
</dbReference>
<dbReference type="GeneID" id="105842165"/>
<evidence type="ECO:0000256" key="3">
    <source>
        <dbReference type="ARBA" id="ARBA00022448"/>
    </source>
</evidence>
<dbReference type="RefSeq" id="XP_021206004.1">
    <property type="nucleotide sequence ID" value="XM_021350329.3"/>
</dbReference>
<evidence type="ECO:0000256" key="2">
    <source>
        <dbReference type="ARBA" id="ARBA00007193"/>
    </source>
</evidence>
<feature type="transmembrane region" description="Helical" evidence="13">
    <location>
        <begin position="237"/>
        <end position="256"/>
    </location>
</feature>
<dbReference type="InterPro" id="IPR001873">
    <property type="entry name" value="ENaC"/>
</dbReference>
<proteinExistence type="inferred from homology"/>
<evidence type="ECO:0000256" key="8">
    <source>
        <dbReference type="ARBA" id="ARBA00023065"/>
    </source>
</evidence>
<dbReference type="InterPro" id="IPR036397">
    <property type="entry name" value="RNaseH_sf"/>
</dbReference>
<evidence type="ECO:0000256" key="10">
    <source>
        <dbReference type="ARBA" id="ARBA00023201"/>
    </source>
</evidence>
<keyword evidence="15" id="KW-1185">Reference proteome</keyword>
<keyword evidence="10 12" id="KW-0739">Sodium transport</keyword>
<reference evidence="14" key="2">
    <citation type="submission" date="2022-06" db="UniProtKB">
        <authorList>
            <consortium name="EnsemblMetazoa"/>
        </authorList>
    </citation>
    <scope>IDENTIFICATION</scope>
    <source>
        <strain evidence="14">p50T (Dazao)</strain>
    </source>
</reference>
<dbReference type="Pfam" id="PF01359">
    <property type="entry name" value="Transposase_1"/>
    <property type="match status" value="1"/>
</dbReference>
<name>A0A8R2DLU3_BOMMO</name>
<evidence type="ECO:0000256" key="7">
    <source>
        <dbReference type="ARBA" id="ARBA00023053"/>
    </source>
</evidence>
<evidence type="ECO:0008006" key="16">
    <source>
        <dbReference type="Google" id="ProtNLM"/>
    </source>
</evidence>
<evidence type="ECO:0000313" key="14">
    <source>
        <dbReference type="EnsemblMetazoa" id="XP_021206004.1"/>
    </source>
</evidence>
<evidence type="ECO:0000313" key="15">
    <source>
        <dbReference type="Proteomes" id="UP000005204"/>
    </source>
</evidence>
<dbReference type="PANTHER" id="PTHR46060">
    <property type="entry name" value="MARINER MOS1 TRANSPOSASE-LIKE PROTEIN"/>
    <property type="match status" value="1"/>
</dbReference>